<organism evidence="3 4">
    <name type="scientific">Myxococcus stipitatus (strain DSM 14675 / JCM 12634 / Mx s8)</name>
    <dbReference type="NCBI Taxonomy" id="1278073"/>
    <lineage>
        <taxon>Bacteria</taxon>
        <taxon>Pseudomonadati</taxon>
        <taxon>Myxococcota</taxon>
        <taxon>Myxococcia</taxon>
        <taxon>Myxococcales</taxon>
        <taxon>Cystobacterineae</taxon>
        <taxon>Myxococcaceae</taxon>
        <taxon>Myxococcus</taxon>
    </lineage>
</organism>
<feature type="domain" description="PLD phosphodiesterase" evidence="2">
    <location>
        <begin position="415"/>
        <end position="442"/>
    </location>
</feature>
<dbReference type="PROSITE" id="PS50035">
    <property type="entry name" value="PLD"/>
    <property type="match status" value="2"/>
</dbReference>
<dbReference type="Gene3D" id="3.30.870.10">
    <property type="entry name" value="Endonuclease Chain A"/>
    <property type="match status" value="2"/>
</dbReference>
<dbReference type="KEGG" id="msd:MYSTI_01382"/>
<gene>
    <name evidence="3" type="ordered locus">MYSTI_01382</name>
</gene>
<dbReference type="STRING" id="1278073.MYSTI_01382"/>
<dbReference type="CDD" id="cd09110">
    <property type="entry name" value="PLDc_CLS_1"/>
    <property type="match status" value="1"/>
</dbReference>
<dbReference type="Pfam" id="PF13091">
    <property type="entry name" value="PLDc_2"/>
    <property type="match status" value="2"/>
</dbReference>
<dbReference type="GO" id="GO:0032049">
    <property type="term" value="P:cardiolipin biosynthetic process"/>
    <property type="evidence" value="ECO:0007669"/>
    <property type="project" value="UniProtKB-ARBA"/>
</dbReference>
<evidence type="ECO:0000256" key="1">
    <source>
        <dbReference type="SAM" id="MobiDB-lite"/>
    </source>
</evidence>
<sequence>MRDLEATSGAEAESQDGPRRRAVTLPSEPVLEPDVTRSRRVCLAEEAPSPRVCLAEEAPSPRACLADQAPSPRVCLAEEAPSPGACLADEAPSPRVCLADEAPSPRVCLADQAPSPLWSSGVSPLLLARYYLPRGHVVSRGNTCVLLRDGVEAYPAMLEAIRGARRYIRLETYMFITDAVGELFGQALAEAAERGVHVKVLYDAVGSWTSRRGFFEALRQRGVDIRPFKPFSLSRGWRHLVRRDHRKILVVDGEVAFTGGVNISAHWAPEGQGGGWRDDVLRIEGPAVHALERRFLATWRMMFQDRFHRWTQGLHRWRRRPVGRGHVGVAVLSSRRGIHRAYLHAIQRARRSVLIAAAYFVPDRRLVAVLRDAARRGVEVRLLLNARSDHPLLEFVSRTFYEKLLGAGVRIFEWQRGVLHAKTAVVDGAWGTVGSFNLERLSLAFNHEVNAVFADPRLGRRLEESFREDCTGCREVTLTEFRRRPLWLKLLERVLVSLREVL</sequence>
<dbReference type="EMBL" id="CP004025">
    <property type="protein sequence ID" value="AGC42730.1"/>
    <property type="molecule type" value="Genomic_DNA"/>
</dbReference>
<dbReference type="eggNOG" id="COG1502">
    <property type="taxonomic scope" value="Bacteria"/>
</dbReference>
<dbReference type="Proteomes" id="UP000011131">
    <property type="component" value="Chromosome"/>
</dbReference>
<name>L7U4E4_MYXSD</name>
<dbReference type="AlphaFoldDB" id="L7U4E4"/>
<accession>L7U4E4</accession>
<dbReference type="SUPFAM" id="SSF56024">
    <property type="entry name" value="Phospholipase D/nuclease"/>
    <property type="match status" value="2"/>
</dbReference>
<proteinExistence type="predicted"/>
<dbReference type="PANTHER" id="PTHR21248">
    <property type="entry name" value="CARDIOLIPIN SYNTHASE"/>
    <property type="match status" value="1"/>
</dbReference>
<reference evidence="3 4" key="1">
    <citation type="journal article" date="2013" name="Genome Announc.">
        <title>Complete genome sequence of Myxococcus stipitatus strain DSM 14675, a fruiting myxobacterium.</title>
        <authorList>
            <person name="Huntley S."/>
            <person name="Kneip S."/>
            <person name="Treuner-Lange A."/>
            <person name="Sogaard-Andersen L."/>
        </authorList>
    </citation>
    <scope>NUCLEOTIDE SEQUENCE [LARGE SCALE GENOMIC DNA]</scope>
    <source>
        <strain evidence="4">DSM 14675 / JCM 12634 / Mx s8</strain>
    </source>
</reference>
<dbReference type="CDD" id="cd09159">
    <property type="entry name" value="PLDc_ybhO_like_2"/>
    <property type="match status" value="1"/>
</dbReference>
<dbReference type="SMART" id="SM00155">
    <property type="entry name" value="PLDc"/>
    <property type="match status" value="2"/>
</dbReference>
<evidence type="ECO:0000313" key="4">
    <source>
        <dbReference type="Proteomes" id="UP000011131"/>
    </source>
</evidence>
<feature type="region of interest" description="Disordered" evidence="1">
    <location>
        <begin position="1"/>
        <end position="36"/>
    </location>
</feature>
<dbReference type="HOGENOM" id="CLU_038053_0_2_7"/>
<dbReference type="PATRIC" id="fig|1278073.3.peg.1441"/>
<keyword evidence="4" id="KW-1185">Reference proteome</keyword>
<evidence type="ECO:0000313" key="3">
    <source>
        <dbReference type="EMBL" id="AGC42730.1"/>
    </source>
</evidence>
<dbReference type="InterPro" id="IPR001736">
    <property type="entry name" value="PLipase_D/transphosphatidylase"/>
</dbReference>
<dbReference type="RefSeq" id="WP_015346993.1">
    <property type="nucleotide sequence ID" value="NC_020126.1"/>
</dbReference>
<protein>
    <submittedName>
        <fullName evidence="3">Phospholipase family protein</fullName>
    </submittedName>
</protein>
<dbReference type="InterPro" id="IPR025202">
    <property type="entry name" value="PLD-like_dom"/>
</dbReference>
<feature type="domain" description="PLD phosphodiesterase" evidence="2">
    <location>
        <begin position="240"/>
        <end position="267"/>
    </location>
</feature>
<dbReference type="GO" id="GO:0030572">
    <property type="term" value="F:phosphatidyltransferase activity"/>
    <property type="evidence" value="ECO:0007669"/>
    <property type="project" value="UniProtKB-ARBA"/>
</dbReference>
<dbReference type="PANTHER" id="PTHR21248:SF22">
    <property type="entry name" value="PHOSPHOLIPASE D"/>
    <property type="match status" value="1"/>
</dbReference>
<evidence type="ECO:0000259" key="2">
    <source>
        <dbReference type="PROSITE" id="PS50035"/>
    </source>
</evidence>